<dbReference type="InterPro" id="IPR029069">
    <property type="entry name" value="HotDog_dom_sf"/>
</dbReference>
<comment type="similarity">
    <text evidence="1">Belongs to the C/M/P thioester hydrolase family.</text>
</comment>
<accession>A0A844XAG7</accession>
<evidence type="ECO:0000259" key="3">
    <source>
        <dbReference type="Pfam" id="PF02551"/>
    </source>
</evidence>
<evidence type="ECO:0000259" key="4">
    <source>
        <dbReference type="Pfam" id="PF13622"/>
    </source>
</evidence>
<dbReference type="AlphaFoldDB" id="A0A844XAG7"/>
<keyword evidence="2" id="KW-0378">Hydrolase</keyword>
<dbReference type="Gene3D" id="2.40.160.210">
    <property type="entry name" value="Acyl-CoA thioesterase, double hotdog domain"/>
    <property type="match status" value="1"/>
</dbReference>
<dbReference type="Proteomes" id="UP000461409">
    <property type="component" value="Unassembled WGS sequence"/>
</dbReference>
<name>A0A844XAG7_9SPHN</name>
<dbReference type="InterPro" id="IPR025652">
    <property type="entry name" value="TesB_C"/>
</dbReference>
<gene>
    <name evidence="5" type="ORF">GRF63_02275</name>
</gene>
<dbReference type="GO" id="GO:0006637">
    <property type="term" value="P:acyl-CoA metabolic process"/>
    <property type="evidence" value="ECO:0007669"/>
    <property type="project" value="InterPro"/>
</dbReference>
<evidence type="ECO:0000256" key="2">
    <source>
        <dbReference type="ARBA" id="ARBA00022801"/>
    </source>
</evidence>
<evidence type="ECO:0000313" key="5">
    <source>
        <dbReference type="EMBL" id="MWV26722.1"/>
    </source>
</evidence>
<evidence type="ECO:0000313" key="6">
    <source>
        <dbReference type="Proteomes" id="UP000461409"/>
    </source>
</evidence>
<dbReference type="Pfam" id="PF13622">
    <property type="entry name" value="4HBT_3"/>
    <property type="match status" value="1"/>
</dbReference>
<keyword evidence="6" id="KW-1185">Reference proteome</keyword>
<evidence type="ECO:0000256" key="1">
    <source>
        <dbReference type="ARBA" id="ARBA00006538"/>
    </source>
</evidence>
<comment type="caution">
    <text evidence="5">The sequence shown here is derived from an EMBL/GenBank/DDBJ whole genome shotgun (WGS) entry which is preliminary data.</text>
</comment>
<sequence length="277" mass="29631">MLTLKPVGEGSWIGEPGSGVGKRLFGGHALAQALMAACEAEGSGKLPHSLHANFLAPGMAADPVRYDVTQLGAGRSFSRYRVDAVQGDRQVLTMTVSAQLEEGGLSHADTAPDVGDLASARHALERWQESQGDIERLPVIGDLGLRPIEIIPADAPSLFGDAPHPPSSAVWMRSRDEIGDVPGMSRAQLAYASDILFLRNALLPHGVRPGDSRVQISSLDHAIWFHTTPDFSQWHLLAGHSPWAGNARGLSKGHFFAEDGTLVATVMQENLMRVVDA</sequence>
<feature type="domain" description="Acyl-CoA thioesterase-like N-terminal HotDog" evidence="4">
    <location>
        <begin position="19"/>
        <end position="97"/>
    </location>
</feature>
<dbReference type="GO" id="GO:0047617">
    <property type="term" value="F:fatty acyl-CoA hydrolase activity"/>
    <property type="evidence" value="ECO:0007669"/>
    <property type="project" value="InterPro"/>
</dbReference>
<dbReference type="EMBL" id="WUBR01000001">
    <property type="protein sequence ID" value="MWV26722.1"/>
    <property type="molecule type" value="Genomic_DNA"/>
</dbReference>
<dbReference type="Pfam" id="PF02551">
    <property type="entry name" value="Acyl_CoA_thio"/>
    <property type="match status" value="1"/>
</dbReference>
<dbReference type="PANTHER" id="PTHR11066">
    <property type="entry name" value="ACYL-COA THIOESTERASE"/>
    <property type="match status" value="1"/>
</dbReference>
<dbReference type="InterPro" id="IPR049449">
    <property type="entry name" value="TesB_ACOT8-like_N"/>
</dbReference>
<dbReference type="PANTHER" id="PTHR11066:SF34">
    <property type="entry name" value="ACYL-COENZYME A THIOESTERASE 8"/>
    <property type="match status" value="1"/>
</dbReference>
<reference evidence="5 6" key="2">
    <citation type="submission" date="2020-02" db="EMBL/GenBank/DDBJ databases">
        <title>Erythrobacter dongmakensis sp. nov., isolated from a tidal mudflat.</title>
        <authorList>
            <person name="Kim I.S."/>
        </authorList>
    </citation>
    <scope>NUCLEOTIDE SEQUENCE [LARGE SCALE GENOMIC DNA]</scope>
    <source>
        <strain evidence="5 6">GH3-10</strain>
    </source>
</reference>
<dbReference type="InterPro" id="IPR003703">
    <property type="entry name" value="Acyl_CoA_thio"/>
</dbReference>
<proteinExistence type="inferred from homology"/>
<feature type="domain" description="Acyl-CoA thioesterase 2 C-terminal" evidence="3">
    <location>
        <begin position="168"/>
        <end position="270"/>
    </location>
</feature>
<protein>
    <submittedName>
        <fullName evidence="5">Acyl-CoA thioesterase II</fullName>
    </submittedName>
</protein>
<dbReference type="GO" id="GO:0009062">
    <property type="term" value="P:fatty acid catabolic process"/>
    <property type="evidence" value="ECO:0007669"/>
    <property type="project" value="TreeGrafter"/>
</dbReference>
<dbReference type="InterPro" id="IPR042171">
    <property type="entry name" value="Acyl-CoA_hotdog"/>
</dbReference>
<dbReference type="SUPFAM" id="SSF54637">
    <property type="entry name" value="Thioesterase/thiol ester dehydrase-isomerase"/>
    <property type="match status" value="2"/>
</dbReference>
<dbReference type="CDD" id="cd03444">
    <property type="entry name" value="Thioesterase_II_repeat1"/>
    <property type="match status" value="1"/>
</dbReference>
<reference evidence="5 6" key="1">
    <citation type="submission" date="2019-12" db="EMBL/GenBank/DDBJ databases">
        <authorList>
            <person name="Lee S.D."/>
        </authorList>
    </citation>
    <scope>NUCLEOTIDE SEQUENCE [LARGE SCALE GENOMIC DNA]</scope>
    <source>
        <strain evidence="5 6">GH3-10</strain>
    </source>
</reference>
<organism evidence="5 6">
    <name type="scientific">Aurantiacibacter rhizosphaerae</name>
    <dbReference type="NCBI Taxonomy" id="2691582"/>
    <lineage>
        <taxon>Bacteria</taxon>
        <taxon>Pseudomonadati</taxon>
        <taxon>Pseudomonadota</taxon>
        <taxon>Alphaproteobacteria</taxon>
        <taxon>Sphingomonadales</taxon>
        <taxon>Erythrobacteraceae</taxon>
        <taxon>Aurantiacibacter</taxon>
    </lineage>
</organism>
<dbReference type="CDD" id="cd03445">
    <property type="entry name" value="Thioesterase_II_repeat2"/>
    <property type="match status" value="1"/>
</dbReference>